<evidence type="ECO:0000313" key="12">
    <source>
        <dbReference type="EMBL" id="SDL97940.1"/>
    </source>
</evidence>
<feature type="transmembrane region" description="Helical" evidence="10">
    <location>
        <begin position="360"/>
        <end position="381"/>
    </location>
</feature>
<keyword evidence="13" id="KW-1185">Reference proteome</keyword>
<comment type="subcellular location">
    <subcellularLocation>
        <location evidence="1">Cell membrane</location>
        <topology evidence="1">Multi-pass membrane protein</topology>
    </subcellularLocation>
</comment>
<feature type="transmembrane region" description="Helical" evidence="10">
    <location>
        <begin position="322"/>
        <end position="340"/>
    </location>
</feature>
<protein>
    <recommendedName>
        <fullName evidence="3">Multidrug export protein MepA</fullName>
    </recommendedName>
</protein>
<gene>
    <name evidence="11" type="ORF">AML91_26805</name>
    <name evidence="12" type="ORF">SAMN05216191_107191</name>
</gene>
<name>A0A1G9PGQ6_9BACL</name>
<feature type="transmembrane region" description="Helical" evidence="10">
    <location>
        <begin position="97"/>
        <end position="120"/>
    </location>
</feature>
<keyword evidence="7 10" id="KW-1133">Transmembrane helix</keyword>
<dbReference type="Proteomes" id="UP000182783">
    <property type="component" value="Unassembled WGS sequence"/>
</dbReference>
<accession>A0A1G9PGQ6</accession>
<keyword evidence="4" id="KW-0813">Transport</keyword>
<evidence type="ECO:0000313" key="11">
    <source>
        <dbReference type="EMBL" id="KWX70665.1"/>
    </source>
</evidence>
<evidence type="ECO:0000256" key="9">
    <source>
        <dbReference type="ARBA" id="ARBA00023251"/>
    </source>
</evidence>
<dbReference type="InterPro" id="IPR048279">
    <property type="entry name" value="MdtK-like"/>
</dbReference>
<dbReference type="InterPro" id="IPR051327">
    <property type="entry name" value="MATE_MepA_subfamily"/>
</dbReference>
<organism evidence="12 14">
    <name type="scientific">Paenibacillus jilunlii</name>
    <dbReference type="NCBI Taxonomy" id="682956"/>
    <lineage>
        <taxon>Bacteria</taxon>
        <taxon>Bacillati</taxon>
        <taxon>Bacillota</taxon>
        <taxon>Bacilli</taxon>
        <taxon>Bacillales</taxon>
        <taxon>Paenibacillaceae</taxon>
        <taxon>Paenibacillus</taxon>
    </lineage>
</organism>
<feature type="transmembrane region" description="Helical" evidence="10">
    <location>
        <begin position="393"/>
        <end position="413"/>
    </location>
</feature>
<reference evidence="12 14" key="2">
    <citation type="submission" date="2016-10" db="EMBL/GenBank/DDBJ databases">
        <authorList>
            <person name="de Groot N.N."/>
        </authorList>
    </citation>
    <scope>NUCLEOTIDE SEQUENCE [LARGE SCALE GENOMIC DNA]</scope>
    <source>
        <strain evidence="12 14">CGMCC 1.10239</strain>
    </source>
</reference>
<feature type="transmembrane region" description="Helical" evidence="10">
    <location>
        <begin position="169"/>
        <end position="190"/>
    </location>
</feature>
<feature type="transmembrane region" description="Helical" evidence="10">
    <location>
        <begin position="52"/>
        <end position="76"/>
    </location>
</feature>
<dbReference type="PANTHER" id="PTHR43823:SF3">
    <property type="entry name" value="MULTIDRUG EXPORT PROTEIN MEPA"/>
    <property type="match status" value="1"/>
</dbReference>
<feature type="transmembrane region" description="Helical" evidence="10">
    <location>
        <begin position="196"/>
        <end position="216"/>
    </location>
</feature>
<dbReference type="GO" id="GO:0005886">
    <property type="term" value="C:plasma membrane"/>
    <property type="evidence" value="ECO:0007669"/>
    <property type="project" value="UniProtKB-SubCell"/>
</dbReference>
<evidence type="ECO:0000256" key="3">
    <source>
        <dbReference type="ARBA" id="ARBA00022106"/>
    </source>
</evidence>
<dbReference type="InterPro" id="IPR002528">
    <property type="entry name" value="MATE_fam"/>
</dbReference>
<keyword evidence="5" id="KW-1003">Cell membrane</keyword>
<feature type="transmembrane region" description="Helical" evidence="10">
    <location>
        <begin position="242"/>
        <end position="263"/>
    </location>
</feature>
<feature type="transmembrane region" description="Helical" evidence="10">
    <location>
        <begin position="419"/>
        <end position="440"/>
    </location>
</feature>
<evidence type="ECO:0000256" key="10">
    <source>
        <dbReference type="SAM" id="Phobius"/>
    </source>
</evidence>
<dbReference type="Pfam" id="PF01554">
    <property type="entry name" value="MatE"/>
    <property type="match status" value="2"/>
</dbReference>
<dbReference type="CDD" id="cd13143">
    <property type="entry name" value="MATE_MepA_like"/>
    <property type="match status" value="1"/>
</dbReference>
<dbReference type="Proteomes" id="UP000070252">
    <property type="component" value="Unassembled WGS sequence"/>
</dbReference>
<keyword evidence="8 10" id="KW-0472">Membrane</keyword>
<dbReference type="PANTHER" id="PTHR43823">
    <property type="entry name" value="SPORULATION PROTEIN YKVU"/>
    <property type="match status" value="1"/>
</dbReference>
<feature type="transmembrane region" description="Helical" evidence="10">
    <location>
        <begin position="140"/>
        <end position="157"/>
    </location>
</feature>
<dbReference type="GO" id="GO:0015297">
    <property type="term" value="F:antiporter activity"/>
    <property type="evidence" value="ECO:0007669"/>
    <property type="project" value="InterPro"/>
</dbReference>
<reference evidence="11 13" key="1">
    <citation type="submission" date="2015-08" db="EMBL/GenBank/DDBJ databases">
        <title>Genome of Paenibacillus jilunlii.</title>
        <authorList>
            <person name="Sant'Anna F.H."/>
            <person name="Ambrosini A."/>
            <person name="Souza R."/>
            <person name="Bach E."/>
            <person name="Fernandes G."/>
            <person name="Balsanelli E."/>
            <person name="Baura V.A."/>
            <person name="Pedrosa F.O."/>
            <person name="Souza E.M."/>
            <person name="Passaglia L."/>
        </authorList>
    </citation>
    <scope>NUCLEOTIDE SEQUENCE [LARGE SCALE GENOMIC DNA]</scope>
    <source>
        <strain evidence="11 13">DSM 23019</strain>
    </source>
</reference>
<dbReference type="AlphaFoldDB" id="A0A1G9PGQ6"/>
<evidence type="ECO:0000256" key="5">
    <source>
        <dbReference type="ARBA" id="ARBA00022475"/>
    </source>
</evidence>
<proteinExistence type="inferred from homology"/>
<dbReference type="GO" id="GO:0042910">
    <property type="term" value="F:xenobiotic transmembrane transporter activity"/>
    <property type="evidence" value="ECO:0007669"/>
    <property type="project" value="InterPro"/>
</dbReference>
<dbReference type="RefSeq" id="WP_062527460.1">
    <property type="nucleotide sequence ID" value="NZ_LIPY01000123.1"/>
</dbReference>
<sequence length="463" mass="50475">MAKKMSNQYYLESAPMKKAIAHLSIPMMIGMSVGTVYNVINAYFIGLLHNTGMLTAITLGLPIFTVLMAFGNVLGVGGGTFVTRLAGQKETEKGKRIAGYTFYASILAGLVIALIAFLAVNPIVQLLGADAATAHFTKTYTLTLFAGGFAIVLNFALEQMVRSEGASKESMYGIFVSTALSLIFDPLFILVLDWHVAGAALAMCLANLGSAIYYVYYLDRKSDNLRGFLKYYRISLKDKLEIYKIGISELLLAAFMIVTTLLLNNYSIQYGESVVAGFGVALRIVQIPEFLSMGMFLGLIPLFAFTYSSKNIPRLKSGIRHAFLYIGSMAVLFVGLVYVFRDSVISWFSNDPSVLEMGAYIIGAMLVSALFNGFTGLFTSIFQATGQGIPTAIMSITQGVLYIPVIILLHKFFGLHGVIWSMTVTEVITSAMGLVLFILFSRKLKNPDQDDEIKRVPGTAPGI</sequence>
<evidence type="ECO:0000256" key="6">
    <source>
        <dbReference type="ARBA" id="ARBA00022692"/>
    </source>
</evidence>
<keyword evidence="6 10" id="KW-0812">Transmembrane</keyword>
<dbReference type="PIRSF" id="PIRSF006603">
    <property type="entry name" value="DinF"/>
    <property type="match status" value="1"/>
</dbReference>
<dbReference type="EMBL" id="LIPY01000123">
    <property type="protein sequence ID" value="KWX70665.1"/>
    <property type="molecule type" value="Genomic_DNA"/>
</dbReference>
<dbReference type="GO" id="GO:0046677">
    <property type="term" value="P:response to antibiotic"/>
    <property type="evidence" value="ECO:0007669"/>
    <property type="project" value="UniProtKB-KW"/>
</dbReference>
<feature type="transmembrane region" description="Helical" evidence="10">
    <location>
        <begin position="290"/>
        <end position="310"/>
    </location>
</feature>
<comment type="similarity">
    <text evidence="2">Belongs to the multi antimicrobial extrusion (MATE) (TC 2.A.66.1) family. MepA subfamily.</text>
</comment>
<evidence type="ECO:0000256" key="1">
    <source>
        <dbReference type="ARBA" id="ARBA00004651"/>
    </source>
</evidence>
<dbReference type="OrthoDB" id="9811110at2"/>
<keyword evidence="9" id="KW-0046">Antibiotic resistance</keyword>
<evidence type="ECO:0000256" key="7">
    <source>
        <dbReference type="ARBA" id="ARBA00022989"/>
    </source>
</evidence>
<evidence type="ECO:0000256" key="8">
    <source>
        <dbReference type="ARBA" id="ARBA00023136"/>
    </source>
</evidence>
<evidence type="ECO:0000256" key="4">
    <source>
        <dbReference type="ARBA" id="ARBA00022448"/>
    </source>
</evidence>
<evidence type="ECO:0000313" key="13">
    <source>
        <dbReference type="Proteomes" id="UP000070252"/>
    </source>
</evidence>
<evidence type="ECO:0000256" key="2">
    <source>
        <dbReference type="ARBA" id="ARBA00008417"/>
    </source>
</evidence>
<feature type="transmembrane region" description="Helical" evidence="10">
    <location>
        <begin position="20"/>
        <end position="40"/>
    </location>
</feature>
<evidence type="ECO:0000313" key="14">
    <source>
        <dbReference type="Proteomes" id="UP000182783"/>
    </source>
</evidence>
<dbReference type="InterPro" id="IPR045070">
    <property type="entry name" value="MATE_MepA-like"/>
</dbReference>
<dbReference type="EMBL" id="FNGM01000007">
    <property type="protein sequence ID" value="SDL97940.1"/>
    <property type="molecule type" value="Genomic_DNA"/>
</dbReference>